<dbReference type="GO" id="GO:0015833">
    <property type="term" value="P:peptide transport"/>
    <property type="evidence" value="ECO:0007669"/>
    <property type="project" value="TreeGrafter"/>
</dbReference>
<dbReference type="Gene3D" id="3.90.76.10">
    <property type="entry name" value="Dipeptide-binding Protein, Domain 1"/>
    <property type="match status" value="1"/>
</dbReference>
<dbReference type="GO" id="GO:0043190">
    <property type="term" value="C:ATP-binding cassette (ABC) transporter complex"/>
    <property type="evidence" value="ECO:0007669"/>
    <property type="project" value="InterPro"/>
</dbReference>
<dbReference type="InterPro" id="IPR030678">
    <property type="entry name" value="Peptide/Ni-bd"/>
</dbReference>
<keyword evidence="3" id="KW-0732">Signal</keyword>
<dbReference type="GO" id="GO:1904680">
    <property type="term" value="F:peptide transmembrane transporter activity"/>
    <property type="evidence" value="ECO:0007669"/>
    <property type="project" value="TreeGrafter"/>
</dbReference>
<organism evidence="6 7">
    <name type="scientific">Candidatus Tagabacteria bacterium CG03_land_8_20_14_0_80_41_22</name>
    <dbReference type="NCBI Taxonomy" id="1975020"/>
    <lineage>
        <taxon>Bacteria</taxon>
        <taxon>Candidatus Tagaibacteriota</taxon>
    </lineage>
</organism>
<protein>
    <recommendedName>
        <fullName evidence="5">Solute-binding protein family 5 domain-containing protein</fullName>
    </recommendedName>
</protein>
<dbReference type="PANTHER" id="PTHR30290:SF9">
    <property type="entry name" value="OLIGOPEPTIDE-BINDING PROTEIN APPA"/>
    <property type="match status" value="1"/>
</dbReference>
<dbReference type="Gene3D" id="3.10.105.10">
    <property type="entry name" value="Dipeptide-binding Protein, Domain 3"/>
    <property type="match status" value="1"/>
</dbReference>
<evidence type="ECO:0000256" key="3">
    <source>
        <dbReference type="ARBA" id="ARBA00022729"/>
    </source>
</evidence>
<keyword evidence="2" id="KW-0813">Transport</keyword>
<dbReference type="Pfam" id="PF00496">
    <property type="entry name" value="SBP_bac_5"/>
    <property type="match status" value="1"/>
</dbReference>
<dbReference type="SUPFAM" id="SSF53850">
    <property type="entry name" value="Periplasmic binding protein-like II"/>
    <property type="match status" value="1"/>
</dbReference>
<proteinExistence type="inferred from homology"/>
<keyword evidence="4" id="KW-0472">Membrane</keyword>
<feature type="domain" description="Solute-binding protein family 5" evidence="5">
    <location>
        <begin position="113"/>
        <end position="487"/>
    </location>
</feature>
<dbReference type="PANTHER" id="PTHR30290">
    <property type="entry name" value="PERIPLASMIC BINDING COMPONENT OF ABC TRANSPORTER"/>
    <property type="match status" value="1"/>
</dbReference>
<comment type="caution">
    <text evidence="6">The sequence shown here is derived from an EMBL/GenBank/DDBJ whole genome shotgun (WGS) entry which is preliminary data.</text>
</comment>
<evidence type="ECO:0000313" key="6">
    <source>
        <dbReference type="EMBL" id="PIU99585.1"/>
    </source>
</evidence>
<comment type="similarity">
    <text evidence="1">Belongs to the bacterial solute-binding protein 5 family.</text>
</comment>
<reference evidence="7" key="1">
    <citation type="submission" date="2017-09" db="EMBL/GenBank/DDBJ databases">
        <title>Depth-based differentiation of microbial function through sediment-hosted aquifers and enrichment of novel symbionts in the deep terrestrial subsurface.</title>
        <authorList>
            <person name="Probst A.J."/>
            <person name="Ladd B."/>
            <person name="Jarett J.K."/>
            <person name="Geller-Mcgrath D.E."/>
            <person name="Sieber C.M.K."/>
            <person name="Emerson J.B."/>
            <person name="Anantharaman K."/>
            <person name="Thomas B.C."/>
            <person name="Malmstrom R."/>
            <person name="Stieglmeier M."/>
            <person name="Klingl A."/>
            <person name="Woyke T."/>
            <person name="Ryan C.M."/>
            <person name="Banfield J.F."/>
        </authorList>
    </citation>
    <scope>NUCLEOTIDE SEQUENCE [LARGE SCALE GENOMIC DNA]</scope>
</reference>
<keyword evidence="4" id="KW-1133">Transmembrane helix</keyword>
<sequence>MNSVKEKILSFVAQVKIPSFLKIRYVLRNFPFRKKIYFLLASMLFIVAVLGLLWKIDKSFAVEIPKDGGKLEEGIIGTPRFINPLLAISDADRDLVSLIYSGLLRADDKGSLMNDLAEKYEISEDGTLYTFTLKENLVWSDKKPLTSDDIIFTIQMAKNPALKSNQRASWEGVEVEKIDGRTISFSLKRPYAPFIENMTLGILPKHIWGEIQPEQMILTDFNINPVGSGPYQVKTIAKDSNGITQSYSLVPNKKFALGKPYIDNIILKFYPSEKKLIAAYENDEISAMGGISPQGAGEIKRGGKKLKPLLLPRVFTVFFNQNNAQIFTNKEVRQALDLATDKEAIVKNVLKNFGSVLNSPLPPGSIGAYALQEKSDQVQYEERLKQAVDLLEKNGWKINEQDNIREKKTKKNITRLEFNLATSNAPELAQTAELLKQMWEKLNIKVNVRIFEIGDLNQNVIRPRKYDALLFGIMMGRDPDPFAFWHSSQRNDPGLNIALYTNITADKLLEDARVLSDTDKRKEKYQAFRKQIEKDIPAIFLYSPEYIYLVPKYLMGLNTDTITIPSERFTQINQWYIETEKIWRIFAK</sequence>
<dbReference type="Proteomes" id="UP000228561">
    <property type="component" value="Unassembled WGS sequence"/>
</dbReference>
<dbReference type="InterPro" id="IPR000914">
    <property type="entry name" value="SBP_5_dom"/>
</dbReference>
<dbReference type="AlphaFoldDB" id="A0A2M7B900"/>
<dbReference type="GO" id="GO:0042597">
    <property type="term" value="C:periplasmic space"/>
    <property type="evidence" value="ECO:0007669"/>
    <property type="project" value="UniProtKB-ARBA"/>
</dbReference>
<name>A0A2M7B900_9BACT</name>
<dbReference type="InterPro" id="IPR039424">
    <property type="entry name" value="SBP_5"/>
</dbReference>
<dbReference type="Gene3D" id="3.40.190.10">
    <property type="entry name" value="Periplasmic binding protein-like II"/>
    <property type="match status" value="1"/>
</dbReference>
<evidence type="ECO:0000313" key="7">
    <source>
        <dbReference type="Proteomes" id="UP000228561"/>
    </source>
</evidence>
<dbReference type="PIRSF" id="PIRSF002741">
    <property type="entry name" value="MppA"/>
    <property type="match status" value="1"/>
</dbReference>
<accession>A0A2M7B900</accession>
<gene>
    <name evidence="6" type="ORF">COS58_01730</name>
</gene>
<dbReference type="EMBL" id="PEVG01000018">
    <property type="protein sequence ID" value="PIU99585.1"/>
    <property type="molecule type" value="Genomic_DNA"/>
</dbReference>
<evidence type="ECO:0000259" key="5">
    <source>
        <dbReference type="Pfam" id="PF00496"/>
    </source>
</evidence>
<keyword evidence="4" id="KW-0812">Transmembrane</keyword>
<evidence type="ECO:0000256" key="2">
    <source>
        <dbReference type="ARBA" id="ARBA00022448"/>
    </source>
</evidence>
<feature type="transmembrane region" description="Helical" evidence="4">
    <location>
        <begin position="36"/>
        <end position="54"/>
    </location>
</feature>
<evidence type="ECO:0000256" key="1">
    <source>
        <dbReference type="ARBA" id="ARBA00005695"/>
    </source>
</evidence>
<evidence type="ECO:0000256" key="4">
    <source>
        <dbReference type="SAM" id="Phobius"/>
    </source>
</evidence>